<evidence type="ECO:0000313" key="2">
    <source>
        <dbReference type="EMBL" id="NER31749.1"/>
    </source>
</evidence>
<reference evidence="2" key="1">
    <citation type="submission" date="2019-11" db="EMBL/GenBank/DDBJ databases">
        <title>Genomic insights into an expanded diversity of filamentous marine cyanobacteria reveals the extraordinary biosynthetic potential of Moorea and Okeania.</title>
        <authorList>
            <person name="Ferreira Leao T."/>
            <person name="Wang M."/>
            <person name="Moss N."/>
            <person name="Da Silva R."/>
            <person name="Sanders J."/>
            <person name="Nurk S."/>
            <person name="Gurevich A."/>
            <person name="Humphrey G."/>
            <person name="Reher R."/>
            <person name="Zhu Q."/>
            <person name="Belda-Ferre P."/>
            <person name="Glukhov E."/>
            <person name="Rex R."/>
            <person name="Dorrestein P.C."/>
            <person name="Knight R."/>
            <person name="Pevzner P."/>
            <person name="Gerwick W.H."/>
            <person name="Gerwick L."/>
        </authorList>
    </citation>
    <scope>NUCLEOTIDE SEQUENCE</scope>
    <source>
        <strain evidence="2">SIO1C4</strain>
    </source>
</reference>
<accession>A0A6B3NF45</accession>
<comment type="caution">
    <text evidence="2">The sequence shown here is derived from an EMBL/GenBank/DDBJ whole genome shotgun (WGS) entry which is preliminary data.</text>
</comment>
<protein>
    <submittedName>
        <fullName evidence="2">Uncharacterized protein</fullName>
    </submittedName>
</protein>
<dbReference type="EMBL" id="JAAHFQ010000925">
    <property type="protein sequence ID" value="NER31749.1"/>
    <property type="molecule type" value="Genomic_DNA"/>
</dbReference>
<feature type="coiled-coil region" evidence="1">
    <location>
        <begin position="13"/>
        <end position="40"/>
    </location>
</feature>
<feature type="non-terminal residue" evidence="2">
    <location>
        <position position="204"/>
    </location>
</feature>
<dbReference type="AlphaFoldDB" id="A0A6B3NF45"/>
<gene>
    <name evidence="2" type="ORF">F6J89_30095</name>
</gene>
<keyword evidence="1" id="KW-0175">Coiled coil</keyword>
<organism evidence="2">
    <name type="scientific">Symploca sp. SIO1C4</name>
    <dbReference type="NCBI Taxonomy" id="2607765"/>
    <lineage>
        <taxon>Bacteria</taxon>
        <taxon>Bacillati</taxon>
        <taxon>Cyanobacteriota</taxon>
        <taxon>Cyanophyceae</taxon>
        <taxon>Coleofasciculales</taxon>
        <taxon>Coleofasciculaceae</taxon>
        <taxon>Symploca</taxon>
    </lineage>
</organism>
<sequence length="204" mass="23340">MTNSASTITQTEVDALVRHLQELRQQISTARETIAPLEANLAEVYDEFQVVVGGLRRQSMRLQAEIVTLRVQIDCFTHDQDDTLEQDESNDKLLYAKEEETTDSAPADPEKVEKDTLLEHLFRILDPMVNDEDSELLANLQGLCDDPNTTLADVLEELPWGLVWTTRSSQENLANQHRRLTIWEQALKQQLDNLNLATERLKKD</sequence>
<name>A0A6B3NF45_9CYAN</name>
<proteinExistence type="predicted"/>
<evidence type="ECO:0000256" key="1">
    <source>
        <dbReference type="SAM" id="Coils"/>
    </source>
</evidence>